<dbReference type="Proteomes" id="UP000561077">
    <property type="component" value="Unassembled WGS sequence"/>
</dbReference>
<feature type="signal peptide" evidence="1">
    <location>
        <begin position="1"/>
        <end position="23"/>
    </location>
</feature>
<dbReference type="InterPro" id="IPR037066">
    <property type="entry name" value="Plug_dom_sf"/>
</dbReference>
<sequence length="878" mass="93457">MRRRTKPSPQCFVPLWIMAAAWAGTVATRQAIAQTGGNPAAAPLTVSSPPPADRAAEAITVTGRRSAGAVLGDDKPITRIGPEEVRAYGVDTVSDLLTAIAPETRSGRGTGTNPPVVLLNGQRISGNQELQDLPFEAVARVDIFTEEEALRYGYSADQRVVNIVTVRRFHAGRINLAAGQSTDGGARTIAPSLSFTHLNGDRRITLSARYGANAWLRDSARGVVPPRAGGRYDNAGNLVAADGGSLDPGLDALAGRPVTVAGVPTLAEGESPALADFLPYADTPRSSTDSSAYTLQPRKHVGTLNGVLADRLFDDVSAALNLTYTHQDQESLQGPARGILDLPADNPFSPFATDTRLYRDFTEVSPLHQRARTDSGHAGLNANGRFGTWKWNANASYDHGVTVTRTETGLDLSTVQGLLDAGDNGFDPYVPVSRCYLGVRTRNSGRSVSSTGRLSVLLSGTVTRLPAGDLFVSVGLTGTLAAQNATSHIGGRTERGDIRRDVGNLHLNGDIPIFGEDFLPAAGKLGANVNGSVSRVSHFGTLGAVGGGLTWSPVDWVQFPFSYTTRRDAPTAAQRVSPTIQTPNVTTYDYVRGQSVQVTTLTGGNPDLAATRRRELSLGAIVNPPFLSDARLHVNYVRARTDNGVQSLPTATAAIENAFPDLYRRDQAGVLEIVDLRPVNIARETRNEWNATFVYSRPFPSGTKSRKGAKTNGKTDGKTEGGRIYLIATQVWRLKDDILLRPGLPALDLLNGGTIGASGGQPRHEATIQAGLYDQGFGVRLVGKWQSGTSALASSAASSLFFGDLKTLDATMFVDLGRTPRGSRAPWAHNLRLSLAMVNLFNTRMRVRNGAGATPAGYAPAFMDPLGRTITLTLRKAL</sequence>
<reference evidence="4 5" key="1">
    <citation type="submission" date="2020-04" db="EMBL/GenBank/DDBJ databases">
        <title>Description of novel Gluconacetobacter.</title>
        <authorList>
            <person name="Sombolestani A."/>
        </authorList>
    </citation>
    <scope>NUCLEOTIDE SEQUENCE [LARGE SCALE GENOMIC DNA]</scope>
    <source>
        <strain evidence="3 4">LMG 1728</strain>
        <strain evidence="2 5">LMG 1731</strain>
    </source>
</reference>
<organism evidence="2 5">
    <name type="scientific">Gluconacetobacter dulcium</name>
    <dbReference type="NCBI Taxonomy" id="2729096"/>
    <lineage>
        <taxon>Bacteria</taxon>
        <taxon>Pseudomonadati</taxon>
        <taxon>Pseudomonadota</taxon>
        <taxon>Alphaproteobacteria</taxon>
        <taxon>Acetobacterales</taxon>
        <taxon>Acetobacteraceae</taxon>
        <taxon>Gluconacetobacter</taxon>
    </lineage>
</organism>
<dbReference type="EMBL" id="JABEQN010000027">
    <property type="protein sequence ID" value="MBB2195363.1"/>
    <property type="molecule type" value="Genomic_DNA"/>
</dbReference>
<evidence type="ECO:0000313" key="2">
    <source>
        <dbReference type="EMBL" id="MBB2166227.1"/>
    </source>
</evidence>
<evidence type="ECO:0000256" key="1">
    <source>
        <dbReference type="SAM" id="SignalP"/>
    </source>
</evidence>
<evidence type="ECO:0000313" key="5">
    <source>
        <dbReference type="Proteomes" id="UP000561077"/>
    </source>
</evidence>
<evidence type="ECO:0000313" key="4">
    <source>
        <dbReference type="Proteomes" id="UP000540490"/>
    </source>
</evidence>
<keyword evidence="4" id="KW-1185">Reference proteome</keyword>
<name>A0A7W4NU48_9PROT</name>
<proteinExistence type="predicted"/>
<dbReference type="SUPFAM" id="SSF56935">
    <property type="entry name" value="Porins"/>
    <property type="match status" value="1"/>
</dbReference>
<gene>
    <name evidence="3" type="ORF">HLH25_17355</name>
    <name evidence="2" type="ORF">HLH26_17175</name>
</gene>
<dbReference type="Gene3D" id="2.170.130.10">
    <property type="entry name" value="TonB-dependent receptor, plug domain"/>
    <property type="match status" value="1"/>
</dbReference>
<dbReference type="AlphaFoldDB" id="A0A7W4NU48"/>
<protein>
    <recommendedName>
        <fullName evidence="6">TonB-dependent receptor</fullName>
    </recommendedName>
</protein>
<evidence type="ECO:0000313" key="3">
    <source>
        <dbReference type="EMBL" id="MBB2195363.1"/>
    </source>
</evidence>
<comment type="caution">
    <text evidence="2">The sequence shown here is derived from an EMBL/GenBank/DDBJ whole genome shotgun (WGS) entry which is preliminary data.</text>
</comment>
<dbReference type="PANTHER" id="PTHR47234:SF1">
    <property type="entry name" value="TONB-DEPENDENT RECEPTOR"/>
    <property type="match status" value="1"/>
</dbReference>
<dbReference type="EMBL" id="JABEQO010000027">
    <property type="protein sequence ID" value="MBB2166227.1"/>
    <property type="molecule type" value="Genomic_DNA"/>
</dbReference>
<dbReference type="Proteomes" id="UP000540490">
    <property type="component" value="Unassembled WGS sequence"/>
</dbReference>
<evidence type="ECO:0008006" key="6">
    <source>
        <dbReference type="Google" id="ProtNLM"/>
    </source>
</evidence>
<keyword evidence="1" id="KW-0732">Signal</keyword>
<dbReference type="PANTHER" id="PTHR47234">
    <property type="match status" value="1"/>
</dbReference>
<dbReference type="RefSeq" id="WP_182975257.1">
    <property type="nucleotide sequence ID" value="NZ_JABEQN010000027.1"/>
</dbReference>
<accession>A0A7W4NU48</accession>
<feature type="chain" id="PRO_5031138959" description="TonB-dependent receptor" evidence="1">
    <location>
        <begin position="24"/>
        <end position="878"/>
    </location>
</feature>